<evidence type="ECO:0000256" key="4">
    <source>
        <dbReference type="ARBA" id="ARBA00023163"/>
    </source>
</evidence>
<dbReference type="PROSITE" id="PS01081">
    <property type="entry name" value="HTH_TETR_1"/>
    <property type="match status" value="1"/>
</dbReference>
<dbReference type="InterPro" id="IPR001647">
    <property type="entry name" value="HTH_TetR"/>
</dbReference>
<evidence type="ECO:0000256" key="5">
    <source>
        <dbReference type="PROSITE-ProRule" id="PRU00335"/>
    </source>
</evidence>
<dbReference type="OrthoDB" id="5293556at2"/>
<keyword evidence="2" id="KW-0805">Transcription regulation</keyword>
<keyword evidence="6" id="KW-0175">Coiled coil</keyword>
<dbReference type="AlphaFoldDB" id="A0A0D0N2B1"/>
<reference evidence="8 9" key="1">
    <citation type="submission" date="2014-12" db="EMBL/GenBank/DDBJ databases">
        <title>16Stimator: statistical estimation of ribosomal gene copy numbers from draft genome assemblies.</title>
        <authorList>
            <person name="Perisin M.A."/>
            <person name="Vetter M."/>
            <person name="Gilbert J.A."/>
            <person name="Bergelson J."/>
        </authorList>
    </citation>
    <scope>NUCLEOTIDE SEQUENCE [LARGE SCALE GENOMIC DNA]</scope>
    <source>
        <strain evidence="8 9">MEDvA23</strain>
    </source>
</reference>
<accession>A0A0D0N2B1</accession>
<proteinExistence type="predicted"/>
<dbReference type="Gene3D" id="1.10.10.60">
    <property type="entry name" value="Homeodomain-like"/>
    <property type="match status" value="1"/>
</dbReference>
<dbReference type="Pfam" id="PF00440">
    <property type="entry name" value="TetR_N"/>
    <property type="match status" value="1"/>
</dbReference>
<dbReference type="SUPFAM" id="SSF48498">
    <property type="entry name" value="Tetracyclin repressor-like, C-terminal domain"/>
    <property type="match status" value="1"/>
</dbReference>
<feature type="domain" description="HTH tetR-type" evidence="7">
    <location>
        <begin position="11"/>
        <end position="71"/>
    </location>
</feature>
<dbReference type="InterPro" id="IPR036271">
    <property type="entry name" value="Tet_transcr_reg_TetR-rel_C_sf"/>
</dbReference>
<dbReference type="EMBL" id="JXQQ01000010">
    <property type="protein sequence ID" value="KIQ35480.1"/>
    <property type="molecule type" value="Genomic_DNA"/>
</dbReference>
<evidence type="ECO:0000313" key="8">
    <source>
        <dbReference type="EMBL" id="KIQ35480.1"/>
    </source>
</evidence>
<gene>
    <name evidence="8" type="ORF">RT97_06040</name>
</gene>
<dbReference type="SUPFAM" id="SSF46689">
    <property type="entry name" value="Homeodomain-like"/>
    <property type="match status" value="1"/>
</dbReference>
<dbReference type="Pfam" id="PF17932">
    <property type="entry name" value="TetR_C_24"/>
    <property type="match status" value="1"/>
</dbReference>
<feature type="coiled-coil region" evidence="6">
    <location>
        <begin position="93"/>
        <end position="120"/>
    </location>
</feature>
<dbReference type="PANTHER" id="PTHR30055:SF234">
    <property type="entry name" value="HTH-TYPE TRANSCRIPTIONAL REGULATOR BETI"/>
    <property type="match status" value="1"/>
</dbReference>
<evidence type="ECO:0000259" key="7">
    <source>
        <dbReference type="PROSITE" id="PS50977"/>
    </source>
</evidence>
<protein>
    <submittedName>
        <fullName evidence="8">TetR family transcriptional regulator</fullName>
    </submittedName>
</protein>
<evidence type="ECO:0000256" key="1">
    <source>
        <dbReference type="ARBA" id="ARBA00022491"/>
    </source>
</evidence>
<feature type="DNA-binding region" description="H-T-H motif" evidence="5">
    <location>
        <begin position="34"/>
        <end position="53"/>
    </location>
</feature>
<dbReference type="InterPro" id="IPR050109">
    <property type="entry name" value="HTH-type_TetR-like_transc_reg"/>
</dbReference>
<keyword evidence="1" id="KW-0678">Repressor</keyword>
<organism evidence="8 9">
    <name type="scientific">Variovorax paradoxus</name>
    <dbReference type="NCBI Taxonomy" id="34073"/>
    <lineage>
        <taxon>Bacteria</taxon>
        <taxon>Pseudomonadati</taxon>
        <taxon>Pseudomonadota</taxon>
        <taxon>Betaproteobacteria</taxon>
        <taxon>Burkholderiales</taxon>
        <taxon>Comamonadaceae</taxon>
        <taxon>Variovorax</taxon>
    </lineage>
</organism>
<evidence type="ECO:0000256" key="3">
    <source>
        <dbReference type="ARBA" id="ARBA00023125"/>
    </source>
</evidence>
<comment type="caution">
    <text evidence="8">The sequence shown here is derived from an EMBL/GenBank/DDBJ whole genome shotgun (WGS) entry which is preliminary data.</text>
</comment>
<name>A0A0D0N2B1_VARPD</name>
<dbReference type="PRINTS" id="PR00455">
    <property type="entry name" value="HTHTETR"/>
</dbReference>
<dbReference type="InterPro" id="IPR023772">
    <property type="entry name" value="DNA-bd_HTH_TetR-type_CS"/>
</dbReference>
<dbReference type="Gene3D" id="1.10.357.10">
    <property type="entry name" value="Tetracycline Repressor, domain 2"/>
    <property type="match status" value="1"/>
</dbReference>
<evidence type="ECO:0000313" key="9">
    <source>
        <dbReference type="Proteomes" id="UP000032067"/>
    </source>
</evidence>
<dbReference type="Proteomes" id="UP000032067">
    <property type="component" value="Unassembled WGS sequence"/>
</dbReference>
<dbReference type="PANTHER" id="PTHR30055">
    <property type="entry name" value="HTH-TYPE TRANSCRIPTIONAL REGULATOR RUTR"/>
    <property type="match status" value="1"/>
</dbReference>
<dbReference type="InterPro" id="IPR009057">
    <property type="entry name" value="Homeodomain-like_sf"/>
</dbReference>
<keyword evidence="3 5" id="KW-0238">DNA-binding</keyword>
<dbReference type="GO" id="GO:0000976">
    <property type="term" value="F:transcription cis-regulatory region binding"/>
    <property type="evidence" value="ECO:0007669"/>
    <property type="project" value="TreeGrafter"/>
</dbReference>
<keyword evidence="4" id="KW-0804">Transcription</keyword>
<dbReference type="RefSeq" id="WP_042577930.1">
    <property type="nucleotide sequence ID" value="NZ_JXQQ01000010.1"/>
</dbReference>
<evidence type="ECO:0000256" key="6">
    <source>
        <dbReference type="SAM" id="Coils"/>
    </source>
</evidence>
<evidence type="ECO:0000256" key="2">
    <source>
        <dbReference type="ARBA" id="ARBA00023015"/>
    </source>
</evidence>
<dbReference type="InterPro" id="IPR041490">
    <property type="entry name" value="KstR2_TetR_C"/>
</dbReference>
<dbReference type="PROSITE" id="PS50977">
    <property type="entry name" value="HTH_TETR_2"/>
    <property type="match status" value="1"/>
</dbReference>
<sequence>MSVERISPRTNEQRALISRNAAELFARKGFAATSMNEIAEASHLSKPGLYHHFKDKAEVLFHIADGHVSRLADIVTGVEAMELTPERRLPELIKAFMLEYAEAQNEHRVLTEDVRFLDVEAQACVLDKERAVVRVFSDAVAAARPDLDGTQLPKLLTMFLFGMLNWMFTWFQPNGRFTYAEIAPIATQLFLHGVAGVEAEDPAVVGRRRKTSASRGGPRAST</sequence>
<dbReference type="GO" id="GO:0003700">
    <property type="term" value="F:DNA-binding transcription factor activity"/>
    <property type="evidence" value="ECO:0007669"/>
    <property type="project" value="TreeGrafter"/>
</dbReference>